<keyword evidence="2" id="KW-1185">Reference proteome</keyword>
<protein>
    <recommendedName>
        <fullName evidence="3">Heat shock 70 kDa protein 12B</fullName>
    </recommendedName>
</protein>
<name>A0A8W8L658_MAGGI</name>
<organism evidence="1 2">
    <name type="scientific">Magallana gigas</name>
    <name type="common">Pacific oyster</name>
    <name type="synonym">Crassostrea gigas</name>
    <dbReference type="NCBI Taxonomy" id="29159"/>
    <lineage>
        <taxon>Eukaryota</taxon>
        <taxon>Metazoa</taxon>
        <taxon>Spiralia</taxon>
        <taxon>Lophotrochozoa</taxon>
        <taxon>Mollusca</taxon>
        <taxon>Bivalvia</taxon>
        <taxon>Autobranchia</taxon>
        <taxon>Pteriomorphia</taxon>
        <taxon>Ostreida</taxon>
        <taxon>Ostreoidea</taxon>
        <taxon>Ostreidae</taxon>
        <taxon>Magallana</taxon>
    </lineage>
</organism>
<evidence type="ECO:0008006" key="3">
    <source>
        <dbReference type="Google" id="ProtNLM"/>
    </source>
</evidence>
<reference evidence="1" key="1">
    <citation type="submission" date="2022-08" db="UniProtKB">
        <authorList>
            <consortium name="EnsemblMetazoa"/>
        </authorList>
    </citation>
    <scope>IDENTIFICATION</scope>
    <source>
        <strain evidence="1">05x7-T-G4-1.051#20</strain>
    </source>
</reference>
<dbReference type="Gene3D" id="3.30.420.40">
    <property type="match status" value="3"/>
</dbReference>
<evidence type="ECO:0000313" key="1">
    <source>
        <dbReference type="EnsemblMetazoa" id="G26560.1:cds"/>
    </source>
</evidence>
<dbReference type="SUPFAM" id="SSF53067">
    <property type="entry name" value="Actin-like ATPase domain"/>
    <property type="match status" value="2"/>
</dbReference>
<accession>A0A8W8L658</accession>
<evidence type="ECO:0000313" key="2">
    <source>
        <dbReference type="Proteomes" id="UP000005408"/>
    </source>
</evidence>
<dbReference type="EnsemblMetazoa" id="G26560.1">
    <property type="protein sequence ID" value="G26560.1:cds"/>
    <property type="gene ID" value="G26560"/>
</dbReference>
<dbReference type="PANTHER" id="PTHR14187">
    <property type="entry name" value="ALPHA KINASE/ELONGATION FACTOR 2 KINASE"/>
    <property type="match status" value="1"/>
</dbReference>
<dbReference type="PANTHER" id="PTHR14187:SF5">
    <property type="entry name" value="HEAT SHOCK 70 KDA PROTEIN 12A"/>
    <property type="match status" value="1"/>
</dbReference>
<dbReference type="InterPro" id="IPR043129">
    <property type="entry name" value="ATPase_NBD"/>
</dbReference>
<dbReference type="Proteomes" id="UP000005408">
    <property type="component" value="Unassembled WGS sequence"/>
</dbReference>
<proteinExistence type="predicted"/>
<dbReference type="AlphaFoldDB" id="A0A8W8L658"/>
<dbReference type="Gene3D" id="3.90.640.10">
    <property type="entry name" value="Actin, Chain A, domain 4"/>
    <property type="match status" value="1"/>
</dbReference>
<sequence>MLALVPEAALFYCMHLPVHEVRYNSTYGVVRSEEKYMVVVAGDEKIDISVHEVVKNGSVKTLSTFSGCDCGESKLDALFLSLLADIVGKDVMDSFSSTHKYDLDDLLRGFKVKKKKIRPELNEHVSILVPASLRETYFKKNPGKRTTNVISLFKYKDQVTWRCDKLRMNAHIVKALFDRCCKQIVDHLKELFMHPAVKEVSSILLVGEFAESPMLQTAIREAFNSKNVIIPEDPSLAVIKGAALFRHQPGKTSGTSKSFFLVAAIDFGTTFSGYAFSFRHDYMKDPLNISTFNWCAGSGGLVSLKTSTCVLFDPTGKFYSFGYGAEEKYSNLALDDEHHDWFYFYRFKMMLYNKKDLTRETLIEDDKGKKIEAIKVFSSAIGYIKDQLLNHCKKQTTGIEESDVVWVLTVPAIWNDNSKQFMREAAEKV</sequence>